<dbReference type="InterPro" id="IPR014756">
    <property type="entry name" value="Ig_E-set"/>
</dbReference>
<dbReference type="Pfam" id="PF01833">
    <property type="entry name" value="TIG"/>
    <property type="match status" value="3"/>
</dbReference>
<keyword evidence="4" id="KW-1185">Reference proteome</keyword>
<feature type="domain" description="IPT/TIG" evidence="2">
    <location>
        <begin position="207"/>
        <end position="289"/>
    </location>
</feature>
<dbReference type="SMART" id="SM00429">
    <property type="entry name" value="IPT"/>
    <property type="match status" value="3"/>
</dbReference>
<evidence type="ECO:0000259" key="2">
    <source>
        <dbReference type="SMART" id="SM00429"/>
    </source>
</evidence>
<feature type="region of interest" description="Disordered" evidence="1">
    <location>
        <begin position="1"/>
        <end position="39"/>
    </location>
</feature>
<dbReference type="RefSeq" id="WP_229698741.1">
    <property type="nucleotide sequence ID" value="NZ_BMMS01000024.1"/>
</dbReference>
<feature type="domain" description="IPT/TIG" evidence="2">
    <location>
        <begin position="37"/>
        <end position="119"/>
    </location>
</feature>
<reference evidence="3" key="2">
    <citation type="submission" date="2020-09" db="EMBL/GenBank/DDBJ databases">
        <authorList>
            <person name="Sun Q."/>
            <person name="Zhou Y."/>
        </authorList>
    </citation>
    <scope>NUCLEOTIDE SEQUENCE</scope>
    <source>
        <strain evidence="3">CGMCC 4.7201</strain>
    </source>
</reference>
<dbReference type="Proteomes" id="UP000641932">
    <property type="component" value="Unassembled WGS sequence"/>
</dbReference>
<reference evidence="3" key="1">
    <citation type="journal article" date="2014" name="Int. J. Syst. Evol. Microbiol.">
        <title>Complete genome sequence of Corynebacterium casei LMG S-19264T (=DSM 44701T), isolated from a smear-ripened cheese.</title>
        <authorList>
            <consortium name="US DOE Joint Genome Institute (JGI-PGF)"/>
            <person name="Walter F."/>
            <person name="Albersmeier A."/>
            <person name="Kalinowski J."/>
            <person name="Ruckert C."/>
        </authorList>
    </citation>
    <scope>NUCLEOTIDE SEQUENCE</scope>
    <source>
        <strain evidence="3">CGMCC 4.7201</strain>
    </source>
</reference>
<protein>
    <recommendedName>
        <fullName evidence="2">IPT/TIG domain-containing protein</fullName>
    </recommendedName>
</protein>
<feature type="domain" description="IPT/TIG" evidence="2">
    <location>
        <begin position="122"/>
        <end position="204"/>
    </location>
</feature>
<evidence type="ECO:0000256" key="1">
    <source>
        <dbReference type="SAM" id="MobiDB-lite"/>
    </source>
</evidence>
<dbReference type="EMBL" id="BMMS01000024">
    <property type="protein sequence ID" value="GGO95019.1"/>
    <property type="molecule type" value="Genomic_DNA"/>
</dbReference>
<dbReference type="Gene3D" id="2.60.40.10">
    <property type="entry name" value="Immunoglobulins"/>
    <property type="match status" value="3"/>
</dbReference>
<comment type="caution">
    <text evidence="3">The sequence shown here is derived from an EMBL/GenBank/DDBJ whole genome shotgun (WGS) entry which is preliminary data.</text>
</comment>
<dbReference type="AlphaFoldDB" id="A0A917ZW64"/>
<evidence type="ECO:0000313" key="4">
    <source>
        <dbReference type="Proteomes" id="UP000641932"/>
    </source>
</evidence>
<name>A0A917ZW64_9ACTN</name>
<gene>
    <name evidence="3" type="ORF">GCM10012280_51270</name>
</gene>
<accession>A0A917ZW64</accession>
<organism evidence="3 4">
    <name type="scientific">Wenjunlia tyrosinilytica</name>
    <dbReference type="NCBI Taxonomy" id="1544741"/>
    <lineage>
        <taxon>Bacteria</taxon>
        <taxon>Bacillati</taxon>
        <taxon>Actinomycetota</taxon>
        <taxon>Actinomycetes</taxon>
        <taxon>Kitasatosporales</taxon>
        <taxon>Streptomycetaceae</taxon>
        <taxon>Wenjunlia</taxon>
    </lineage>
</organism>
<dbReference type="SUPFAM" id="SSF81296">
    <property type="entry name" value="E set domains"/>
    <property type="match status" value="3"/>
</dbReference>
<dbReference type="GO" id="GO:0005975">
    <property type="term" value="P:carbohydrate metabolic process"/>
    <property type="evidence" value="ECO:0007669"/>
    <property type="project" value="UniProtKB-ARBA"/>
</dbReference>
<dbReference type="InterPro" id="IPR002909">
    <property type="entry name" value="IPT_dom"/>
</dbReference>
<sequence length="289" mass="27295">MSAILQYGDPSQPGWPSPGQPGPGFPNPPGGPLPPMPPSILAVIPPSGPTTGGNPVLLLGVGLNNATSVTFGGTPATILGGDPYGFLLVVVAPPHAAGTVPVVVTTPVGVSAPGNYTYVVLTPTAASIVPTSGPTTGGTAFTITGTNLAGATVTFNGVPATGVTVNAAGTVITGVTPPGAAGLATVLVTTPGGTATVPGGFTYVVPPPTVTILLPTTGPVAGGQAFVITGTNLTGATVTFGGTPATGVSVGGGGTVLVGLTPAHAAGNVPVVVTTPGGTATVVGGYTYV</sequence>
<evidence type="ECO:0000313" key="3">
    <source>
        <dbReference type="EMBL" id="GGO95019.1"/>
    </source>
</evidence>
<feature type="compositionally biased region" description="Pro residues" evidence="1">
    <location>
        <begin position="13"/>
        <end position="38"/>
    </location>
</feature>
<proteinExistence type="predicted"/>
<dbReference type="InterPro" id="IPR013783">
    <property type="entry name" value="Ig-like_fold"/>
</dbReference>